<evidence type="ECO:0000313" key="5">
    <source>
        <dbReference type="Proteomes" id="UP000017836"/>
    </source>
</evidence>
<evidence type="ECO:0000313" key="4">
    <source>
        <dbReference type="EMBL" id="ERN10531.1"/>
    </source>
</evidence>
<name>W1PS42_AMBTC</name>
<keyword evidence="2" id="KW-0804">Transcription</keyword>
<evidence type="ECO:0000256" key="2">
    <source>
        <dbReference type="ARBA" id="ARBA00023163"/>
    </source>
</evidence>
<evidence type="ECO:0000256" key="3">
    <source>
        <dbReference type="PROSITE-ProRule" id="PRU01191"/>
    </source>
</evidence>
<dbReference type="HOGENOM" id="CLU_011924_5_2_1"/>
<comment type="caution">
    <text evidence="3">Lacks conserved residue(s) required for the propagation of feature annotation.</text>
</comment>
<dbReference type="Proteomes" id="UP000017836">
    <property type="component" value="Unassembled WGS sequence"/>
</dbReference>
<dbReference type="AlphaFoldDB" id="W1PS42"/>
<dbReference type="OMA" id="DCFDACM"/>
<dbReference type="GO" id="GO:0005634">
    <property type="term" value="C:nucleus"/>
    <property type="evidence" value="ECO:0000318"/>
    <property type="project" value="GO_Central"/>
</dbReference>
<dbReference type="GO" id="GO:0043565">
    <property type="term" value="F:sequence-specific DNA binding"/>
    <property type="evidence" value="ECO:0000318"/>
    <property type="project" value="GO_Central"/>
</dbReference>
<evidence type="ECO:0000256" key="1">
    <source>
        <dbReference type="ARBA" id="ARBA00023015"/>
    </source>
</evidence>
<dbReference type="InterPro" id="IPR005202">
    <property type="entry name" value="TF_GRAS"/>
</dbReference>
<organism evidence="4 5">
    <name type="scientific">Amborella trichopoda</name>
    <dbReference type="NCBI Taxonomy" id="13333"/>
    <lineage>
        <taxon>Eukaryota</taxon>
        <taxon>Viridiplantae</taxon>
        <taxon>Streptophyta</taxon>
        <taxon>Embryophyta</taxon>
        <taxon>Tracheophyta</taxon>
        <taxon>Spermatophyta</taxon>
        <taxon>Magnoliopsida</taxon>
        <taxon>Amborellales</taxon>
        <taxon>Amborellaceae</taxon>
        <taxon>Amborella</taxon>
    </lineage>
</organism>
<comment type="similarity">
    <text evidence="3">Belongs to the GRAS family.</text>
</comment>
<dbReference type="GO" id="GO:0006355">
    <property type="term" value="P:regulation of DNA-templated transcription"/>
    <property type="evidence" value="ECO:0000318"/>
    <property type="project" value="GO_Central"/>
</dbReference>
<dbReference type="Gramene" id="ERN10531">
    <property type="protein sequence ID" value="ERN10531"/>
    <property type="gene ID" value="AMTR_s00166p00053380"/>
</dbReference>
<accession>W1PS42</accession>
<dbReference type="PROSITE" id="PS50985">
    <property type="entry name" value="GRAS"/>
    <property type="match status" value="1"/>
</dbReference>
<feature type="region of interest" description="Leucine repeat II (LRII)" evidence="3">
    <location>
        <begin position="170"/>
        <end position="202"/>
    </location>
</feature>
<protein>
    <submittedName>
        <fullName evidence="4">Uncharacterized protein</fullName>
    </submittedName>
</protein>
<dbReference type="eggNOG" id="ENOG502QQYY">
    <property type="taxonomic scope" value="Eukaryota"/>
</dbReference>
<keyword evidence="5" id="KW-1185">Reference proteome</keyword>
<dbReference type="Pfam" id="PF03514">
    <property type="entry name" value="GRAS"/>
    <property type="match status" value="1"/>
</dbReference>
<reference evidence="5" key="1">
    <citation type="journal article" date="2013" name="Science">
        <title>The Amborella genome and the evolution of flowering plants.</title>
        <authorList>
            <consortium name="Amborella Genome Project"/>
        </authorList>
    </citation>
    <scope>NUCLEOTIDE SEQUENCE [LARGE SCALE GENOMIC DNA]</scope>
</reference>
<sequence>MSNEDIENIELIHLLLSSTEKIENKQFDRAKGLLMVCDFKSSPVGNPVQRLVLYFAEALWEILERETGVRSQNPTSTQENGDEERVLMGFHPAILVFYQVVPFGKILQFTASQAMLDAMASSTRIHFIDLEVRTGMHWTMLMQSLSARLDHPVELLKITMVGNSRERMEKAGNRLLGFSETLKLPFVFNLVVVSDMGEEIRERLPMEDGESVAVYAPLVLSSMLVKPHYLENLVKVISSLCPDIMVITEVEGKHNSPSFVKRFTEVLFYHAAYFDSLDAFFDSDDANRLVTERLYMGTNIRSMVGRDGEERSIRHVGVDVWRLFLTRLLFEEVELSQDALYQASLIVKQHGHADSCTLELNGKPLTVGWKATPLYSASAWRCHRKGSSVLSLSLSRTLGKLTRNVTY</sequence>
<dbReference type="STRING" id="13333.W1PS42"/>
<dbReference type="GO" id="GO:0003700">
    <property type="term" value="F:DNA-binding transcription factor activity"/>
    <property type="evidence" value="ECO:0000318"/>
    <property type="project" value="GO_Central"/>
</dbReference>
<dbReference type="EMBL" id="KI392824">
    <property type="protein sequence ID" value="ERN10531.1"/>
    <property type="molecule type" value="Genomic_DNA"/>
</dbReference>
<proteinExistence type="inferred from homology"/>
<keyword evidence="1" id="KW-0805">Transcription regulation</keyword>
<feature type="region of interest" description="SAW" evidence="3">
    <location>
        <begin position="305"/>
        <end position="381"/>
    </location>
</feature>
<gene>
    <name evidence="4" type="ORF">AMTR_s00166p00053380</name>
</gene>
<dbReference type="PANTHER" id="PTHR31636">
    <property type="entry name" value="OSJNBA0084A10.13 PROTEIN-RELATED"/>
    <property type="match status" value="1"/>
</dbReference>